<dbReference type="KEGG" id="ptm:GSPATT00022404001"/>
<dbReference type="EMBL" id="CT868653">
    <property type="protein sequence ID" value="CAK89233.1"/>
    <property type="molecule type" value="Genomic_DNA"/>
</dbReference>
<dbReference type="InParanoid" id="A0E1R6"/>
<organism evidence="1 2">
    <name type="scientific">Paramecium tetraurelia</name>
    <dbReference type="NCBI Taxonomy" id="5888"/>
    <lineage>
        <taxon>Eukaryota</taxon>
        <taxon>Sar</taxon>
        <taxon>Alveolata</taxon>
        <taxon>Ciliophora</taxon>
        <taxon>Intramacronucleata</taxon>
        <taxon>Oligohymenophorea</taxon>
        <taxon>Peniculida</taxon>
        <taxon>Parameciidae</taxon>
        <taxon>Paramecium</taxon>
    </lineage>
</organism>
<evidence type="ECO:0000313" key="2">
    <source>
        <dbReference type="Proteomes" id="UP000000600"/>
    </source>
</evidence>
<dbReference type="AlphaFoldDB" id="A0E1R6"/>
<dbReference type="HOGENOM" id="CLU_1279839_0_0_1"/>
<evidence type="ECO:0000313" key="1">
    <source>
        <dbReference type="EMBL" id="CAK89233.1"/>
    </source>
</evidence>
<dbReference type="GeneID" id="5042415"/>
<protein>
    <submittedName>
        <fullName evidence="1">Uncharacterized protein</fullName>
    </submittedName>
</protein>
<accession>A0E1R6</accession>
<reference evidence="1 2" key="1">
    <citation type="journal article" date="2006" name="Nature">
        <title>Global trends of whole-genome duplications revealed by the ciliate Paramecium tetraurelia.</title>
        <authorList>
            <consortium name="Genoscope"/>
            <person name="Aury J.-M."/>
            <person name="Jaillon O."/>
            <person name="Duret L."/>
            <person name="Noel B."/>
            <person name="Jubin C."/>
            <person name="Porcel B.M."/>
            <person name="Segurens B."/>
            <person name="Daubin V."/>
            <person name="Anthouard V."/>
            <person name="Aiach N."/>
            <person name="Arnaiz O."/>
            <person name="Billaut A."/>
            <person name="Beisson J."/>
            <person name="Blanc I."/>
            <person name="Bouhouche K."/>
            <person name="Camara F."/>
            <person name="Duharcourt S."/>
            <person name="Guigo R."/>
            <person name="Gogendeau D."/>
            <person name="Katinka M."/>
            <person name="Keller A.-M."/>
            <person name="Kissmehl R."/>
            <person name="Klotz C."/>
            <person name="Koll F."/>
            <person name="Le Moue A."/>
            <person name="Lepere C."/>
            <person name="Malinsky S."/>
            <person name="Nowacki M."/>
            <person name="Nowak J.K."/>
            <person name="Plattner H."/>
            <person name="Poulain J."/>
            <person name="Ruiz F."/>
            <person name="Serrano V."/>
            <person name="Zagulski M."/>
            <person name="Dessen P."/>
            <person name="Betermier M."/>
            <person name="Weissenbach J."/>
            <person name="Scarpelli C."/>
            <person name="Schachter V."/>
            <person name="Sperling L."/>
            <person name="Meyer E."/>
            <person name="Cohen J."/>
            <person name="Wincker P."/>
        </authorList>
    </citation>
    <scope>NUCLEOTIDE SEQUENCE [LARGE SCALE GENOMIC DNA]</scope>
    <source>
        <strain evidence="1 2">Stock d4-2</strain>
    </source>
</reference>
<name>A0E1R6_PARTE</name>
<proteinExistence type="predicted"/>
<dbReference type="Proteomes" id="UP000000600">
    <property type="component" value="Unassembled WGS sequence"/>
</dbReference>
<keyword evidence="2" id="KW-1185">Reference proteome</keyword>
<gene>
    <name evidence="1" type="ORF">GSPATT00022404001</name>
</gene>
<dbReference type="RefSeq" id="XP_001456630.1">
    <property type="nucleotide sequence ID" value="XM_001456593.1"/>
</dbReference>
<sequence length="216" mass="25954">MQQFKRLLPLMNTKFHLKHQVPYNSILNKQRIQQEQSSKYLNQYQNIRLDKAITTTKVSLLKFELKWETQFYCPISVDKKSIQMDKNFSFLETQTCQVYYSDDLFQFSEFWQNPITYDNKNCFIITSIYQTINIKQSKMGICHSKSKLKRSGAFQCIPIDFDKLKRYNEERQKNDQNLGQQQSFCQLIWQEGNKISNHQTQTYNNVQTQQIELRKP</sequence>